<keyword evidence="9 11" id="KW-1133">Transmembrane helix</keyword>
<gene>
    <name evidence="13" type="primary">mtlA_1</name>
    <name evidence="13" type="ORF">NCTC12965_02417</name>
</gene>
<evidence type="ECO:0000256" key="7">
    <source>
        <dbReference type="ARBA" id="ARBA00022683"/>
    </source>
</evidence>
<evidence type="ECO:0000256" key="6">
    <source>
        <dbReference type="ARBA" id="ARBA00022679"/>
    </source>
</evidence>
<proteinExistence type="predicted"/>
<keyword evidence="2" id="KW-0813">Transport</keyword>
<evidence type="ECO:0000256" key="3">
    <source>
        <dbReference type="ARBA" id="ARBA00022475"/>
    </source>
</evidence>
<feature type="transmembrane region" description="Helical" evidence="11">
    <location>
        <begin position="54"/>
        <end position="75"/>
    </location>
</feature>
<dbReference type="InterPro" id="IPR050893">
    <property type="entry name" value="Sugar_PTS"/>
</dbReference>
<keyword evidence="10 11" id="KW-0472">Membrane</keyword>
<dbReference type="PANTHER" id="PTHR30181">
    <property type="entry name" value="MANNITOL PERMEASE IIC COMPONENT"/>
    <property type="match status" value="1"/>
</dbReference>
<evidence type="ECO:0000256" key="4">
    <source>
        <dbReference type="ARBA" id="ARBA00022553"/>
    </source>
</evidence>
<accession>A0A4U9U206</accession>
<keyword evidence="6" id="KW-0808">Transferase</keyword>
<dbReference type="PANTHER" id="PTHR30181:SF2">
    <property type="entry name" value="PTS SYSTEM MANNITOL-SPECIFIC EIICBA COMPONENT"/>
    <property type="match status" value="1"/>
</dbReference>
<keyword evidence="5" id="KW-0762">Sugar transport</keyword>
<evidence type="ECO:0000256" key="5">
    <source>
        <dbReference type="ARBA" id="ARBA00022597"/>
    </source>
</evidence>
<feature type="domain" description="Phosphotransferase system EIIC" evidence="12">
    <location>
        <begin position="10"/>
        <end position="117"/>
    </location>
</feature>
<dbReference type="GO" id="GO:0005886">
    <property type="term" value="C:plasma membrane"/>
    <property type="evidence" value="ECO:0007669"/>
    <property type="project" value="UniProtKB-SubCell"/>
</dbReference>
<reference evidence="13" key="1">
    <citation type="submission" date="2019-05" db="EMBL/GenBank/DDBJ databases">
        <authorList>
            <consortium name="Pathogen Informatics"/>
        </authorList>
    </citation>
    <scope>NUCLEOTIDE SEQUENCE [LARGE SCALE GENOMIC DNA]</scope>
    <source>
        <strain evidence="13">NCTC12965</strain>
    </source>
</reference>
<protein>
    <submittedName>
        <fullName evidence="13">EIICBA-Mtl</fullName>
    </submittedName>
</protein>
<dbReference type="EMBL" id="CABEEZ010000047">
    <property type="protein sequence ID" value="VTR26785.1"/>
    <property type="molecule type" value="Genomic_DNA"/>
</dbReference>
<sequence length="185" mass="20077">MVRAGIESLVATGYLPLLSIINEPAKVLFLNNAIDQGVYYPLGMQDTAVNGRSVFFMVASNPGPGLGILLAFSLFGQGMSKKSAPGAMIIHFLGGIHELYFPYVLMKPLMIIAMIAGGMAGIYVFDLMGAGFGCRAKPGFNLCLSGSDAAWWLCWYIGGRRRRDTGFVPDCRTDPENREKAGDRR</sequence>
<evidence type="ECO:0000313" key="13">
    <source>
        <dbReference type="EMBL" id="VTR26785.1"/>
    </source>
</evidence>
<organism evidence="13">
    <name type="scientific">Serratia fonticola</name>
    <dbReference type="NCBI Taxonomy" id="47917"/>
    <lineage>
        <taxon>Bacteria</taxon>
        <taxon>Pseudomonadati</taxon>
        <taxon>Pseudomonadota</taxon>
        <taxon>Gammaproteobacteria</taxon>
        <taxon>Enterobacterales</taxon>
        <taxon>Yersiniaceae</taxon>
        <taxon>Serratia</taxon>
    </lineage>
</organism>
<dbReference type="AlphaFoldDB" id="A0A4U9U206"/>
<dbReference type="GO" id="GO:0009401">
    <property type="term" value="P:phosphoenolpyruvate-dependent sugar phosphotransferase system"/>
    <property type="evidence" value="ECO:0007669"/>
    <property type="project" value="UniProtKB-KW"/>
</dbReference>
<dbReference type="Pfam" id="PF02378">
    <property type="entry name" value="PTS_EIIC"/>
    <property type="match status" value="1"/>
</dbReference>
<dbReference type="InterPro" id="IPR003352">
    <property type="entry name" value="PTS_EIIC"/>
</dbReference>
<keyword evidence="7" id="KW-0598">Phosphotransferase system</keyword>
<keyword evidence="3" id="KW-1003">Cell membrane</keyword>
<evidence type="ECO:0000256" key="1">
    <source>
        <dbReference type="ARBA" id="ARBA00004651"/>
    </source>
</evidence>
<keyword evidence="8 11" id="KW-0812">Transmembrane</keyword>
<comment type="subcellular location">
    <subcellularLocation>
        <location evidence="1">Cell membrane</location>
        <topology evidence="1">Multi-pass membrane protein</topology>
    </subcellularLocation>
</comment>
<evidence type="ECO:0000256" key="2">
    <source>
        <dbReference type="ARBA" id="ARBA00022448"/>
    </source>
</evidence>
<evidence type="ECO:0000256" key="10">
    <source>
        <dbReference type="ARBA" id="ARBA00023136"/>
    </source>
</evidence>
<name>A0A4U9U206_SERFO</name>
<evidence type="ECO:0000256" key="11">
    <source>
        <dbReference type="SAM" id="Phobius"/>
    </source>
</evidence>
<feature type="transmembrane region" description="Helical" evidence="11">
    <location>
        <begin position="111"/>
        <end position="132"/>
    </location>
</feature>
<evidence type="ECO:0000259" key="12">
    <source>
        <dbReference type="Pfam" id="PF02378"/>
    </source>
</evidence>
<evidence type="ECO:0000256" key="9">
    <source>
        <dbReference type="ARBA" id="ARBA00022989"/>
    </source>
</evidence>
<keyword evidence="4" id="KW-0597">Phosphoprotein</keyword>
<dbReference type="GO" id="GO:0090563">
    <property type="term" value="F:protein-phosphocysteine-sugar phosphotransferase activity"/>
    <property type="evidence" value="ECO:0007669"/>
    <property type="project" value="TreeGrafter"/>
</dbReference>
<dbReference type="GO" id="GO:0008982">
    <property type="term" value="F:protein-N(PI)-phosphohistidine-sugar phosphotransferase activity"/>
    <property type="evidence" value="ECO:0007669"/>
    <property type="project" value="InterPro"/>
</dbReference>
<evidence type="ECO:0000256" key="8">
    <source>
        <dbReference type="ARBA" id="ARBA00022692"/>
    </source>
</evidence>